<gene>
    <name evidence="1" type="ORF">DES53_108119</name>
</gene>
<proteinExistence type="predicted"/>
<reference evidence="1 2" key="1">
    <citation type="submission" date="2018-06" db="EMBL/GenBank/DDBJ databases">
        <title>Genomic Encyclopedia of Type Strains, Phase IV (KMG-IV): sequencing the most valuable type-strain genomes for metagenomic binning, comparative biology and taxonomic classification.</title>
        <authorList>
            <person name="Goeker M."/>
        </authorList>
    </citation>
    <scope>NUCLEOTIDE SEQUENCE [LARGE SCALE GENOMIC DNA]</scope>
    <source>
        <strain evidence="1 2">DSM 25532</strain>
    </source>
</reference>
<keyword evidence="2" id="KW-1185">Reference proteome</keyword>
<protein>
    <submittedName>
        <fullName evidence="1">Uncharacterized protein</fullName>
    </submittedName>
</protein>
<evidence type="ECO:0000313" key="1">
    <source>
        <dbReference type="EMBL" id="RBP40412.1"/>
    </source>
</evidence>
<comment type="caution">
    <text evidence="1">The sequence shown here is derived from an EMBL/GenBank/DDBJ whole genome shotgun (WGS) entry which is preliminary data.</text>
</comment>
<name>A0A366HD77_9BACT</name>
<evidence type="ECO:0000313" key="2">
    <source>
        <dbReference type="Proteomes" id="UP000253426"/>
    </source>
</evidence>
<dbReference type="EMBL" id="QNRR01000008">
    <property type="protein sequence ID" value="RBP40412.1"/>
    <property type="molecule type" value="Genomic_DNA"/>
</dbReference>
<sequence length="46" mass="5167">MSNFTQSKLCSRKLELAPALQISDPYSAPLHFSTIFLSRESVFFTG</sequence>
<dbReference type="AlphaFoldDB" id="A0A366HD77"/>
<organism evidence="1 2">
    <name type="scientific">Roseimicrobium gellanilyticum</name>
    <dbReference type="NCBI Taxonomy" id="748857"/>
    <lineage>
        <taxon>Bacteria</taxon>
        <taxon>Pseudomonadati</taxon>
        <taxon>Verrucomicrobiota</taxon>
        <taxon>Verrucomicrobiia</taxon>
        <taxon>Verrucomicrobiales</taxon>
        <taxon>Verrucomicrobiaceae</taxon>
        <taxon>Roseimicrobium</taxon>
    </lineage>
</organism>
<accession>A0A366HD77</accession>
<dbReference type="Proteomes" id="UP000253426">
    <property type="component" value="Unassembled WGS sequence"/>
</dbReference>